<sequence>MSHHALGKRKLQNLSAARAAAEVSAEPGTFLELRTCQKACLKACAQGARMLELACGTGKTRIIHELAASTSGRVLVTVPSRVLLEQFAEEFPTYCKVGMGYNNKIDYSADGFISVTDSVHRLENMSFEAIFIDEGHHPDPPGLPQATELYRFSATLQDKADFRYTMGQAIADGILCDYDLTAKRFQEYVESLGLAAWHMNGKTPLHVRRQLLASFTGPLQKPVHVLVTVQVLGEESAPVQVDAAKVLANLEEQKEDPWEIRVQAVESFVSEHGILPVEKSSMMHEKWLGVWLRNVGVRVRKRILPAHRVQRLMNSTMHLLRARVWDWLGEDVVFQLRCNMLKDFVHQHGALPNLLKSSGETTAEQKLATFLVSLKKGSCHVTKSRLKLLKELHPLVSKLVESWQGSPKIVIMSTWQQRASALKSFVQQAGRLPNFKLETEKQIYWWLCAQKYRFLMLPRTLQDQLLDIPAVKEF</sequence>
<dbReference type="PANTHER" id="PTHR47396:SF1">
    <property type="entry name" value="ATP-DEPENDENT HELICASE IRC3-RELATED"/>
    <property type="match status" value="1"/>
</dbReference>
<reference evidence="2" key="1">
    <citation type="submission" date="2021-02" db="EMBL/GenBank/DDBJ databases">
        <authorList>
            <person name="Dougan E. K."/>
            <person name="Rhodes N."/>
            <person name="Thang M."/>
            <person name="Chan C."/>
        </authorList>
    </citation>
    <scope>NUCLEOTIDE SEQUENCE</scope>
</reference>
<dbReference type="InterPro" id="IPR027417">
    <property type="entry name" value="P-loop_NTPase"/>
</dbReference>
<dbReference type="SUPFAM" id="SSF52540">
    <property type="entry name" value="P-loop containing nucleoside triphosphate hydrolases"/>
    <property type="match status" value="1"/>
</dbReference>
<dbReference type="EMBL" id="CAJNIZ010045804">
    <property type="protein sequence ID" value="CAE7730355.1"/>
    <property type="molecule type" value="Genomic_DNA"/>
</dbReference>
<name>A0A812XIM5_SYMPI</name>
<accession>A0A812XIM5</accession>
<evidence type="ECO:0000259" key="1">
    <source>
        <dbReference type="PROSITE" id="PS51192"/>
    </source>
</evidence>
<dbReference type="GO" id="GO:0003677">
    <property type="term" value="F:DNA binding"/>
    <property type="evidence" value="ECO:0007669"/>
    <property type="project" value="InterPro"/>
</dbReference>
<dbReference type="GO" id="GO:0005524">
    <property type="term" value="F:ATP binding"/>
    <property type="evidence" value="ECO:0007669"/>
    <property type="project" value="InterPro"/>
</dbReference>
<dbReference type="AlphaFoldDB" id="A0A812XIM5"/>
<dbReference type="Pfam" id="PF04851">
    <property type="entry name" value="ResIII"/>
    <property type="match status" value="1"/>
</dbReference>
<protein>
    <submittedName>
        <fullName evidence="2">IRC3 protein</fullName>
    </submittedName>
</protein>
<feature type="non-terminal residue" evidence="2">
    <location>
        <position position="474"/>
    </location>
</feature>
<dbReference type="Gene3D" id="3.40.50.300">
    <property type="entry name" value="P-loop containing nucleotide triphosphate hydrolases"/>
    <property type="match status" value="1"/>
</dbReference>
<organism evidence="2 3">
    <name type="scientific">Symbiodinium pilosum</name>
    <name type="common">Dinoflagellate</name>
    <dbReference type="NCBI Taxonomy" id="2952"/>
    <lineage>
        <taxon>Eukaryota</taxon>
        <taxon>Sar</taxon>
        <taxon>Alveolata</taxon>
        <taxon>Dinophyceae</taxon>
        <taxon>Suessiales</taxon>
        <taxon>Symbiodiniaceae</taxon>
        <taxon>Symbiodinium</taxon>
    </lineage>
</organism>
<dbReference type="InterPro" id="IPR050742">
    <property type="entry name" value="Helicase_Restrict-Modif_Enz"/>
</dbReference>
<dbReference type="Proteomes" id="UP000649617">
    <property type="component" value="Unassembled WGS sequence"/>
</dbReference>
<dbReference type="InterPro" id="IPR006935">
    <property type="entry name" value="Helicase/UvrB_N"/>
</dbReference>
<dbReference type="SMART" id="SM00487">
    <property type="entry name" value="DEXDc"/>
    <property type="match status" value="1"/>
</dbReference>
<dbReference type="PANTHER" id="PTHR47396">
    <property type="entry name" value="TYPE I RESTRICTION ENZYME ECOKI R PROTEIN"/>
    <property type="match status" value="1"/>
</dbReference>
<feature type="domain" description="Helicase ATP-binding" evidence="1">
    <location>
        <begin position="40"/>
        <end position="174"/>
    </location>
</feature>
<comment type="caution">
    <text evidence="2">The sequence shown here is derived from an EMBL/GenBank/DDBJ whole genome shotgun (WGS) entry which is preliminary data.</text>
</comment>
<dbReference type="PROSITE" id="PS51192">
    <property type="entry name" value="HELICASE_ATP_BIND_1"/>
    <property type="match status" value="1"/>
</dbReference>
<proteinExistence type="predicted"/>
<dbReference type="GO" id="GO:0005829">
    <property type="term" value="C:cytosol"/>
    <property type="evidence" value="ECO:0007669"/>
    <property type="project" value="TreeGrafter"/>
</dbReference>
<evidence type="ECO:0000313" key="2">
    <source>
        <dbReference type="EMBL" id="CAE7730355.1"/>
    </source>
</evidence>
<gene>
    <name evidence="2" type="primary">IRC3</name>
    <name evidence="2" type="ORF">SPIL2461_LOCUS20946</name>
</gene>
<keyword evidence="3" id="KW-1185">Reference proteome</keyword>
<dbReference type="GO" id="GO:0016787">
    <property type="term" value="F:hydrolase activity"/>
    <property type="evidence" value="ECO:0007669"/>
    <property type="project" value="InterPro"/>
</dbReference>
<dbReference type="InterPro" id="IPR014001">
    <property type="entry name" value="Helicase_ATP-bd"/>
</dbReference>
<evidence type="ECO:0000313" key="3">
    <source>
        <dbReference type="Proteomes" id="UP000649617"/>
    </source>
</evidence>